<dbReference type="Proteomes" id="UP000093412">
    <property type="component" value="Unassembled WGS sequence"/>
</dbReference>
<keyword evidence="3" id="KW-1185">Reference proteome</keyword>
<keyword evidence="1" id="KW-0472">Membrane</keyword>
<proteinExistence type="predicted"/>
<keyword evidence="1" id="KW-0812">Transmembrane</keyword>
<gene>
    <name evidence="2" type="ORF">OERS_03870</name>
</gene>
<sequence>MDFSLLLVGCLLVAAVAVVALVVWLAKRAANQR</sequence>
<keyword evidence="1" id="KW-1133">Transmembrane helix</keyword>
<protein>
    <submittedName>
        <fullName evidence="2">Uncharacterized protein</fullName>
    </submittedName>
</protein>
<comment type="caution">
    <text evidence="2">The sequence shown here is derived from an EMBL/GenBank/DDBJ whole genome shotgun (WGS) entry which is preliminary data.</text>
</comment>
<evidence type="ECO:0000256" key="1">
    <source>
        <dbReference type="SAM" id="Phobius"/>
    </source>
</evidence>
<dbReference type="EMBL" id="MAQA01000003">
    <property type="protein sequence ID" value="OCI32795.1"/>
    <property type="molecule type" value="Genomic_DNA"/>
</dbReference>
<evidence type="ECO:0000313" key="3">
    <source>
        <dbReference type="Proteomes" id="UP000093412"/>
    </source>
</evidence>
<accession>A0ABX2Y8H5</accession>
<name>A0ABX2Y8H5_9CELL</name>
<reference evidence="2 3" key="1">
    <citation type="submission" date="2016-06" db="EMBL/GenBank/DDBJ databases">
        <title>Genome sequence of Oerskovia enterophila DSM 43852.</title>
        <authorList>
            <person name="Poehlein A."/>
            <person name="Jag V."/>
            <person name="Bengelsdorf F.R."/>
            <person name="Daniel R."/>
            <person name="Duerre P."/>
        </authorList>
    </citation>
    <scope>NUCLEOTIDE SEQUENCE [LARGE SCALE GENOMIC DNA]</scope>
    <source>
        <strain evidence="2 3">DSM 43852</strain>
    </source>
</reference>
<evidence type="ECO:0000313" key="2">
    <source>
        <dbReference type="EMBL" id="OCI32795.1"/>
    </source>
</evidence>
<organism evidence="2 3">
    <name type="scientific">Oerskovia enterophila</name>
    <dbReference type="NCBI Taxonomy" id="43678"/>
    <lineage>
        <taxon>Bacteria</taxon>
        <taxon>Bacillati</taxon>
        <taxon>Actinomycetota</taxon>
        <taxon>Actinomycetes</taxon>
        <taxon>Micrococcales</taxon>
        <taxon>Cellulomonadaceae</taxon>
        <taxon>Oerskovia</taxon>
    </lineage>
</organism>
<feature type="transmembrane region" description="Helical" evidence="1">
    <location>
        <begin position="6"/>
        <end position="26"/>
    </location>
</feature>